<dbReference type="GO" id="GO:0010027">
    <property type="term" value="P:thylakoid membrane organization"/>
    <property type="evidence" value="ECO:0007669"/>
    <property type="project" value="TreeGrafter"/>
</dbReference>
<keyword evidence="3" id="KW-0472">Membrane</keyword>
<dbReference type="GO" id="GO:0006465">
    <property type="term" value="P:signal peptide processing"/>
    <property type="evidence" value="ECO:0007669"/>
    <property type="project" value="InterPro"/>
</dbReference>
<dbReference type="InterPro" id="IPR008974">
    <property type="entry name" value="TRAF-like"/>
</dbReference>
<dbReference type="GO" id="GO:0004252">
    <property type="term" value="F:serine-type endopeptidase activity"/>
    <property type="evidence" value="ECO:0007669"/>
    <property type="project" value="InterPro"/>
</dbReference>
<sequence>MRLQQLAALLALSQALVAPPQRRATAPTRRATAPSRLATTVLEEEADEEVASGEFVWRVEAEAILGGSAPGAFVESAPFALCGHDWTLRVYPEGLSPRRRGRCGVYLRYGAEDVGDAVDAAFELRLGGAGGPTFNTGITFVHPLAAGVLDGEATDWGGHLCSSEDARGLVGDDGFLDVSVDVAVFASSKWAAGAGRRFSTFRLPRRAEALARRVDSGLPLVLCRLPRLVRAAFAAPDAVRNGLRVGNVVVPVLAGSPEASERGAAPLGADGLPKPPTSTAEYRALLAQTAFMLAAGREAWGQRVGDDGARATLGAAGVLPGADYRVVGITRADGSRARRLRPGEGRGATVELYPIFEDRFRGAPDGGWPASLPLGGDDVALLTQPGFAAATATAAASFAATFAAAALFFSNCFSLTYIPTNSMVPTLQPGDVVLQDRFFTGTGFGPFFIPPKRGDLVFFEPPPALRALVETAGGGGLDSRQFVKRVAAVEGDSVRVSKAGGVEVRGVPRPGKCPPKVGRQPEFVEAKGRVPRGTLYVLGDCPAASVDSRSWGALPVDLVTGRPILKRLHTHTHMGRFVLLLLAATASAFAPVRRLPSPALPVAGRSAPALRLDAAAQRRFEGVLGRVVGAGPARGPLRRLAAAVARRRGPLTTFLGRVVRVALRSLLWGAVVAPVVANAHPALAYVGYGREEVDVLRSESGSMGFVIPLSIAGVIVTTMRQGQRSKKEVKRIKKAYKKVQEEEAEYLKVDGEAESDADIMAQLRNRTTTMAEEEAAAEAAANAPPEPEAPPPPVKPKRMTMAEKIKAREAALGQNRTKLG</sequence>
<dbReference type="Proteomes" id="UP000002729">
    <property type="component" value="Unassembled WGS sequence"/>
</dbReference>
<dbReference type="GeneID" id="20223310"/>
<dbReference type="Gene3D" id="2.60.210.10">
    <property type="entry name" value="Apoptosis, Tumor Necrosis Factor Receptor Associated Protein 2, Chain A"/>
    <property type="match status" value="1"/>
</dbReference>
<dbReference type="InterPro" id="IPR000223">
    <property type="entry name" value="Pept_S26A_signal_pept_1"/>
</dbReference>
<organism evidence="8">
    <name type="scientific">Aureococcus anophagefferens</name>
    <name type="common">Harmful bloom alga</name>
    <dbReference type="NCBI Taxonomy" id="44056"/>
    <lineage>
        <taxon>Eukaryota</taxon>
        <taxon>Sar</taxon>
        <taxon>Stramenopiles</taxon>
        <taxon>Ochrophyta</taxon>
        <taxon>Pelagophyceae</taxon>
        <taxon>Pelagomonadales</taxon>
        <taxon>Pelagomonadaceae</taxon>
        <taxon>Aureococcus</taxon>
    </lineage>
</organism>
<feature type="compositionally biased region" description="Basic and acidic residues" evidence="4">
    <location>
        <begin position="800"/>
        <end position="809"/>
    </location>
</feature>
<dbReference type="OrthoDB" id="308440at2759"/>
<evidence type="ECO:0000256" key="5">
    <source>
        <dbReference type="SAM" id="SignalP"/>
    </source>
</evidence>
<dbReference type="EC" id="3.4.21.-" evidence="3"/>
<comment type="subcellular location">
    <subcellularLocation>
        <location evidence="3">Mitochondrion inner membrane</location>
    </subcellularLocation>
</comment>
<dbReference type="EMBL" id="GL833121">
    <property type="protein sequence ID" value="EGB11857.1"/>
    <property type="molecule type" value="Genomic_DNA"/>
</dbReference>
<feature type="domain" description="MATH" evidence="6">
    <location>
        <begin position="52"/>
        <end position="107"/>
    </location>
</feature>
<proteinExistence type="inferred from homology"/>
<accession>F0XZ05</accession>
<feature type="compositionally biased region" description="Pro residues" evidence="4">
    <location>
        <begin position="784"/>
        <end position="794"/>
    </location>
</feature>
<keyword evidence="3" id="KW-0496">Mitochondrion</keyword>
<reference evidence="7 8" key="1">
    <citation type="journal article" date="2011" name="Proc. Natl. Acad. Sci. U.S.A.">
        <title>Niche of harmful alga Aureococcus anophagefferens revealed through ecogenomics.</title>
        <authorList>
            <person name="Gobler C.J."/>
            <person name="Berry D.L."/>
            <person name="Dyhrman S.T."/>
            <person name="Wilhelm S.W."/>
            <person name="Salamov A."/>
            <person name="Lobanov A.V."/>
            <person name="Zhang Y."/>
            <person name="Collier J.L."/>
            <person name="Wurch L.L."/>
            <person name="Kustka A.B."/>
            <person name="Dill B.D."/>
            <person name="Shah M."/>
            <person name="VerBerkmoes N.C."/>
            <person name="Kuo A."/>
            <person name="Terry A."/>
            <person name="Pangilinan J."/>
            <person name="Lindquist E.A."/>
            <person name="Lucas S."/>
            <person name="Paulsen I.T."/>
            <person name="Hattenrath-Lehmann T.K."/>
            <person name="Talmage S.C."/>
            <person name="Walker E.A."/>
            <person name="Koch F."/>
            <person name="Burson A.M."/>
            <person name="Marcoval M.A."/>
            <person name="Tang Y.Z."/>
            <person name="Lecleir G.R."/>
            <person name="Coyne K.J."/>
            <person name="Berg G.M."/>
            <person name="Bertrand E.M."/>
            <person name="Saito M.A."/>
            <person name="Gladyshev V.N."/>
            <person name="Grigoriev I.V."/>
        </authorList>
    </citation>
    <scope>NUCLEOTIDE SEQUENCE [LARGE SCALE GENOMIC DNA]</scope>
    <source>
        <strain evidence="8">CCMP 1984</strain>
    </source>
</reference>
<dbReference type="CDD" id="cd06530">
    <property type="entry name" value="S26_SPase_I"/>
    <property type="match status" value="1"/>
</dbReference>
<name>F0XZ05_AURAN</name>
<dbReference type="GO" id="GO:0009535">
    <property type="term" value="C:chloroplast thylakoid membrane"/>
    <property type="evidence" value="ECO:0007669"/>
    <property type="project" value="TreeGrafter"/>
</dbReference>
<keyword evidence="3" id="KW-0645">Protease</keyword>
<dbReference type="PANTHER" id="PTHR43390:SF1">
    <property type="entry name" value="CHLOROPLAST PROCESSING PEPTIDASE"/>
    <property type="match status" value="1"/>
</dbReference>
<comment type="similarity">
    <text evidence="1 3">Belongs to the peptidase S26 family.</text>
</comment>
<dbReference type="Pfam" id="PF10502">
    <property type="entry name" value="Peptidase_S26"/>
    <property type="match status" value="1"/>
</dbReference>
<protein>
    <recommendedName>
        <fullName evidence="3">Mitochondrial inner membrane protease subunit</fullName>
        <ecNumber evidence="3">3.4.21.-</ecNumber>
    </recommendedName>
</protein>
<feature type="chain" id="PRO_5012519703" description="Mitochondrial inner membrane protease subunit" evidence="5">
    <location>
        <begin position="16"/>
        <end position="820"/>
    </location>
</feature>
<keyword evidence="3" id="KW-0378">Hydrolase</keyword>
<dbReference type="KEGG" id="aaf:AURANDRAFT_61086"/>
<dbReference type="GO" id="GO:0005743">
    <property type="term" value="C:mitochondrial inner membrane"/>
    <property type="evidence" value="ECO:0007669"/>
    <property type="project" value="UniProtKB-SubCell"/>
</dbReference>
<dbReference type="RefSeq" id="XP_009032979.1">
    <property type="nucleotide sequence ID" value="XM_009034731.1"/>
</dbReference>
<dbReference type="CDD" id="cd00121">
    <property type="entry name" value="MATH"/>
    <property type="match status" value="1"/>
</dbReference>
<dbReference type="NCBIfam" id="TIGR02227">
    <property type="entry name" value="sigpep_I_bact"/>
    <property type="match status" value="1"/>
</dbReference>
<evidence type="ECO:0000313" key="7">
    <source>
        <dbReference type="EMBL" id="EGB11857.1"/>
    </source>
</evidence>
<dbReference type="SUPFAM" id="SSF51306">
    <property type="entry name" value="LexA/Signal peptidase"/>
    <property type="match status" value="1"/>
</dbReference>
<keyword evidence="5" id="KW-0732">Signal</keyword>
<dbReference type="SUPFAM" id="SSF49599">
    <property type="entry name" value="TRAF domain-like"/>
    <property type="match status" value="1"/>
</dbReference>
<evidence type="ECO:0000256" key="3">
    <source>
        <dbReference type="RuleBase" id="RU362041"/>
    </source>
</evidence>
<feature type="active site" evidence="2">
    <location>
        <position position="484"/>
    </location>
</feature>
<feature type="region of interest" description="Disordered" evidence="4">
    <location>
        <begin position="766"/>
        <end position="820"/>
    </location>
</feature>
<dbReference type="InParanoid" id="F0XZ05"/>
<dbReference type="AlphaFoldDB" id="F0XZ05"/>
<evidence type="ECO:0000256" key="2">
    <source>
        <dbReference type="PIRSR" id="PIRSR600223-1"/>
    </source>
</evidence>
<dbReference type="eggNOG" id="KOG0171">
    <property type="taxonomic scope" value="Eukaryota"/>
</dbReference>
<evidence type="ECO:0000259" key="6">
    <source>
        <dbReference type="PROSITE" id="PS50144"/>
    </source>
</evidence>
<evidence type="ECO:0000256" key="1">
    <source>
        <dbReference type="ARBA" id="ARBA00009370"/>
    </source>
</evidence>
<dbReference type="PRINTS" id="PR00727">
    <property type="entry name" value="LEADERPTASE"/>
</dbReference>
<dbReference type="PANTHER" id="PTHR43390">
    <property type="entry name" value="SIGNAL PEPTIDASE I"/>
    <property type="match status" value="1"/>
</dbReference>
<dbReference type="InterPro" id="IPR019533">
    <property type="entry name" value="Peptidase_S26"/>
</dbReference>
<keyword evidence="8" id="KW-1185">Reference proteome</keyword>
<dbReference type="InterPro" id="IPR036286">
    <property type="entry name" value="LexA/Signal_pep-like_sf"/>
</dbReference>
<dbReference type="InterPro" id="IPR002083">
    <property type="entry name" value="MATH/TRAF_dom"/>
</dbReference>
<keyword evidence="3" id="KW-0999">Mitochondrion inner membrane</keyword>
<dbReference type="PROSITE" id="PS50144">
    <property type="entry name" value="MATH"/>
    <property type="match status" value="1"/>
</dbReference>
<feature type="signal peptide" evidence="5">
    <location>
        <begin position="1"/>
        <end position="15"/>
    </location>
</feature>
<feature type="active site" evidence="2">
    <location>
        <position position="422"/>
    </location>
</feature>
<dbReference type="Gene3D" id="2.10.109.10">
    <property type="entry name" value="Umud Fragment, subunit A"/>
    <property type="match status" value="1"/>
</dbReference>
<evidence type="ECO:0000313" key="8">
    <source>
        <dbReference type="Proteomes" id="UP000002729"/>
    </source>
</evidence>
<evidence type="ECO:0000256" key="4">
    <source>
        <dbReference type="SAM" id="MobiDB-lite"/>
    </source>
</evidence>
<gene>
    <name evidence="7" type="ORF">AURANDRAFT_61086</name>
</gene>